<keyword evidence="1" id="KW-0732">Signal</keyword>
<evidence type="ECO:0008006" key="4">
    <source>
        <dbReference type="Google" id="ProtNLM"/>
    </source>
</evidence>
<organism evidence="2 3">
    <name type="scientific">Crepidotus variabilis</name>
    <dbReference type="NCBI Taxonomy" id="179855"/>
    <lineage>
        <taxon>Eukaryota</taxon>
        <taxon>Fungi</taxon>
        <taxon>Dikarya</taxon>
        <taxon>Basidiomycota</taxon>
        <taxon>Agaricomycotina</taxon>
        <taxon>Agaricomycetes</taxon>
        <taxon>Agaricomycetidae</taxon>
        <taxon>Agaricales</taxon>
        <taxon>Agaricineae</taxon>
        <taxon>Crepidotaceae</taxon>
        <taxon>Crepidotus</taxon>
    </lineage>
</organism>
<evidence type="ECO:0000256" key="1">
    <source>
        <dbReference type="SAM" id="SignalP"/>
    </source>
</evidence>
<comment type="caution">
    <text evidence="2">The sequence shown here is derived from an EMBL/GenBank/DDBJ whole genome shotgun (WGS) entry which is preliminary data.</text>
</comment>
<proteinExistence type="predicted"/>
<evidence type="ECO:0000313" key="3">
    <source>
        <dbReference type="Proteomes" id="UP000807306"/>
    </source>
</evidence>
<accession>A0A9P6JMW2</accession>
<keyword evidence="3" id="KW-1185">Reference proteome</keyword>
<name>A0A9P6JMW2_9AGAR</name>
<dbReference type="OrthoDB" id="271448at2759"/>
<dbReference type="AlphaFoldDB" id="A0A9P6JMW2"/>
<protein>
    <recommendedName>
        <fullName evidence="4">Fruit-body specific protein a</fullName>
    </recommendedName>
</protein>
<gene>
    <name evidence="2" type="ORF">CPB83DRAFT_858613</name>
</gene>
<dbReference type="EMBL" id="MU157876">
    <property type="protein sequence ID" value="KAF9526070.1"/>
    <property type="molecule type" value="Genomic_DNA"/>
</dbReference>
<reference evidence="2" key="1">
    <citation type="submission" date="2020-11" db="EMBL/GenBank/DDBJ databases">
        <authorList>
            <consortium name="DOE Joint Genome Institute"/>
            <person name="Ahrendt S."/>
            <person name="Riley R."/>
            <person name="Andreopoulos W."/>
            <person name="Labutti K."/>
            <person name="Pangilinan J."/>
            <person name="Ruiz-Duenas F.J."/>
            <person name="Barrasa J.M."/>
            <person name="Sanchez-Garcia M."/>
            <person name="Camarero S."/>
            <person name="Miyauchi S."/>
            <person name="Serrano A."/>
            <person name="Linde D."/>
            <person name="Babiker R."/>
            <person name="Drula E."/>
            <person name="Ayuso-Fernandez I."/>
            <person name="Pacheco R."/>
            <person name="Padilla G."/>
            <person name="Ferreira P."/>
            <person name="Barriuso J."/>
            <person name="Kellner H."/>
            <person name="Castanera R."/>
            <person name="Alfaro M."/>
            <person name="Ramirez L."/>
            <person name="Pisabarro A.G."/>
            <person name="Kuo A."/>
            <person name="Tritt A."/>
            <person name="Lipzen A."/>
            <person name="He G."/>
            <person name="Yan M."/>
            <person name="Ng V."/>
            <person name="Cullen D."/>
            <person name="Martin F."/>
            <person name="Rosso M.-N."/>
            <person name="Henrissat B."/>
            <person name="Hibbett D."/>
            <person name="Martinez A.T."/>
            <person name="Grigoriev I.V."/>
        </authorList>
    </citation>
    <scope>NUCLEOTIDE SEQUENCE</scope>
    <source>
        <strain evidence="2">CBS 506.95</strain>
    </source>
</reference>
<sequence>MRFSTLFAVTALAVSSVFAEPQLSLTALIGFNVDVNNHYGAPYPPWVPGALPGWYYGDHPELFPGTPLFCLLKWFCAILQLFPGALHCPSHHQIPPPVPNDGYTQTFHNLTGATQASDYITFGLVDTVADCKAMCNSVSGCGFANTYHDVNGKNGSPQLTCSLFTTCHGASDATNTGGQSQPDGTIDYITNSDGWCKST</sequence>
<dbReference type="Proteomes" id="UP000807306">
    <property type="component" value="Unassembled WGS sequence"/>
</dbReference>
<feature type="signal peptide" evidence="1">
    <location>
        <begin position="1"/>
        <end position="19"/>
    </location>
</feature>
<feature type="chain" id="PRO_5040493420" description="Fruit-body specific protein a" evidence="1">
    <location>
        <begin position="20"/>
        <end position="199"/>
    </location>
</feature>
<evidence type="ECO:0000313" key="2">
    <source>
        <dbReference type="EMBL" id="KAF9526070.1"/>
    </source>
</evidence>